<dbReference type="InterPro" id="IPR014509">
    <property type="entry name" value="YjdF-like"/>
</dbReference>
<keyword evidence="1" id="KW-0472">Membrane</keyword>
<keyword evidence="1" id="KW-0812">Transmembrane</keyword>
<dbReference type="OrthoDB" id="313603at2157"/>
<dbReference type="KEGG" id="htu:Htur_3230"/>
<organism evidence="2 3">
    <name type="scientific">Haloterrigena turkmenica (strain ATCC 51198 / DSM 5511 / JCM 9101 / NCIMB 13204 / VKM B-1734 / 4k)</name>
    <name type="common">Halococcus turkmenicus</name>
    <dbReference type="NCBI Taxonomy" id="543526"/>
    <lineage>
        <taxon>Archaea</taxon>
        <taxon>Methanobacteriati</taxon>
        <taxon>Methanobacteriota</taxon>
        <taxon>Stenosarchaea group</taxon>
        <taxon>Halobacteria</taxon>
        <taxon>Halobacteriales</taxon>
        <taxon>Natrialbaceae</taxon>
        <taxon>Haloterrigena</taxon>
    </lineage>
</organism>
<keyword evidence="3" id="KW-1185">Reference proteome</keyword>
<evidence type="ECO:0000256" key="1">
    <source>
        <dbReference type="SAM" id="Phobius"/>
    </source>
</evidence>
<proteinExistence type="predicted"/>
<dbReference type="Pfam" id="PF09997">
    <property type="entry name" value="DUF2238"/>
    <property type="match status" value="1"/>
</dbReference>
<accession>D2RZQ5</accession>
<feature type="transmembrane region" description="Helical" evidence="1">
    <location>
        <begin position="113"/>
        <end position="132"/>
    </location>
</feature>
<dbReference type="HOGENOM" id="CLU_070751_2_0_2"/>
<dbReference type="Proteomes" id="UP000001903">
    <property type="component" value="Chromosome"/>
</dbReference>
<dbReference type="RefSeq" id="WP_012944353.1">
    <property type="nucleotide sequence ID" value="NC_013743.1"/>
</dbReference>
<name>D2RZQ5_HALTV</name>
<keyword evidence="1" id="KW-1133">Transmembrane helix</keyword>
<reference evidence="2 3" key="1">
    <citation type="journal article" date="2010" name="Stand. Genomic Sci.">
        <title>Complete genome sequence of Haloterrigena turkmenica type strain (4k).</title>
        <authorList>
            <person name="Saunders E."/>
            <person name="Tindall B.J."/>
            <person name="Fahnrich R."/>
            <person name="Lapidus A."/>
            <person name="Copeland A."/>
            <person name="Del Rio T.G."/>
            <person name="Lucas S."/>
            <person name="Chen F."/>
            <person name="Tice H."/>
            <person name="Cheng J.F."/>
            <person name="Han C."/>
            <person name="Detter J.C."/>
            <person name="Bruce D."/>
            <person name="Goodwin L."/>
            <person name="Chain P."/>
            <person name="Pitluck S."/>
            <person name="Pati A."/>
            <person name="Ivanova N."/>
            <person name="Mavromatis K."/>
            <person name="Chen A."/>
            <person name="Palaniappan K."/>
            <person name="Land M."/>
            <person name="Hauser L."/>
            <person name="Chang Y.J."/>
            <person name="Jeffries C.D."/>
            <person name="Brettin T."/>
            <person name="Rohde M."/>
            <person name="Goker M."/>
            <person name="Bristow J."/>
            <person name="Eisen J.A."/>
            <person name="Markowitz V."/>
            <person name="Hugenholtz P."/>
            <person name="Klenk H.P."/>
            <person name="Kyrpides N.C."/>
        </authorList>
    </citation>
    <scope>NUCLEOTIDE SEQUENCE [LARGE SCALE GENOMIC DNA]</scope>
    <source>
        <strain evidence="3">ATCC 51198 / DSM 5511 / JCM 9101 / NCIMB 13204 / VKM B-1734 / 4k</strain>
    </source>
</reference>
<dbReference type="EMBL" id="CP001860">
    <property type="protein sequence ID" value="ADB62094.1"/>
    <property type="molecule type" value="Genomic_DNA"/>
</dbReference>
<dbReference type="STRING" id="543526.Htur_3230"/>
<protein>
    <submittedName>
        <fullName evidence="2">Uncharacterized protein</fullName>
    </submittedName>
</protein>
<feature type="transmembrane region" description="Helical" evidence="1">
    <location>
        <begin position="152"/>
        <end position="170"/>
    </location>
</feature>
<evidence type="ECO:0000313" key="3">
    <source>
        <dbReference type="Proteomes" id="UP000001903"/>
    </source>
</evidence>
<gene>
    <name evidence="2" type="ordered locus">Htur_3230</name>
</gene>
<dbReference type="GeneID" id="8743850"/>
<sequence length="189" mass="21180">MTRRAERGIRGSIVAVFVAGYRRANSGAIVNAGLGLAGAYLPAVIERRYDVEFRPWQRVYTEIAMLAHAVGMLGPYDETWWWDHVTHTLSATLLGGTVHAAARRRGRDPLPRVLAVVVGSGVLWELMEYTVHALSDRFGLEPVLIPYSVRDTLFDLAFDFLGAVLVLLFGDRLLRNFTRRRDTLSGRNL</sequence>
<dbReference type="AlphaFoldDB" id="D2RZQ5"/>
<evidence type="ECO:0000313" key="2">
    <source>
        <dbReference type="EMBL" id="ADB62094.1"/>
    </source>
</evidence>
<dbReference type="eggNOG" id="arCOG04662">
    <property type="taxonomic scope" value="Archaea"/>
</dbReference>